<dbReference type="Pfam" id="PF02036">
    <property type="entry name" value="SCP2"/>
    <property type="match status" value="1"/>
</dbReference>
<dbReference type="SUPFAM" id="SSF55718">
    <property type="entry name" value="SCP-like"/>
    <property type="match status" value="1"/>
</dbReference>
<feature type="domain" description="SCP2" evidence="1">
    <location>
        <begin position="25"/>
        <end position="95"/>
    </location>
</feature>
<dbReference type="Gene3D" id="3.30.1050.10">
    <property type="entry name" value="SCP2 sterol-binding domain"/>
    <property type="match status" value="1"/>
</dbReference>
<dbReference type="InterPro" id="IPR036527">
    <property type="entry name" value="SCP2_sterol-bd_dom_sf"/>
</dbReference>
<name>A0A2G5K3L0_9RHOB</name>
<gene>
    <name evidence="2" type="ORF">BFP76_08070</name>
</gene>
<evidence type="ECO:0000313" key="2">
    <source>
        <dbReference type="EMBL" id="PIB23490.1"/>
    </source>
</evidence>
<dbReference type="AlphaFoldDB" id="A0A2G5K3L0"/>
<dbReference type="RefSeq" id="WP_099594250.1">
    <property type="nucleotide sequence ID" value="NZ_MDGM01000013.1"/>
</dbReference>
<organism evidence="2 3">
    <name type="scientific">Paramylibacter kogurei</name>
    <dbReference type="NCBI Taxonomy" id="1889778"/>
    <lineage>
        <taxon>Bacteria</taxon>
        <taxon>Pseudomonadati</taxon>
        <taxon>Pseudomonadota</taxon>
        <taxon>Alphaproteobacteria</taxon>
        <taxon>Rhodobacterales</taxon>
        <taxon>Paracoccaceae</taxon>
        <taxon>Paramylibacter</taxon>
    </lineage>
</organism>
<accession>A0A2G5K3L0</accession>
<reference evidence="2 3" key="1">
    <citation type="submission" date="2016-08" db="EMBL/GenBank/DDBJ databases">
        <title>Draft genome of Amylibacter sp. strain 4G11.</title>
        <authorList>
            <person name="Wong S.-K."/>
            <person name="Hamasaki K."/>
            <person name="Yoshizawa S."/>
        </authorList>
    </citation>
    <scope>NUCLEOTIDE SEQUENCE [LARGE SCALE GENOMIC DNA]</scope>
    <source>
        <strain evidence="2 3">4G11</strain>
    </source>
</reference>
<comment type="caution">
    <text evidence="2">The sequence shown here is derived from an EMBL/GenBank/DDBJ whole genome shotgun (WGS) entry which is preliminary data.</text>
</comment>
<dbReference type="EMBL" id="MDGM01000013">
    <property type="protein sequence ID" value="PIB23490.1"/>
    <property type="molecule type" value="Genomic_DNA"/>
</dbReference>
<dbReference type="Proteomes" id="UP000231516">
    <property type="component" value="Unassembled WGS sequence"/>
</dbReference>
<sequence length="96" mass="9687">MSDVINTAVTAINEKLGGEGFDGSIKIVVDGEGSLIINESGAVARDDDAECTMTADAETLAGIMTGEVNATSAFMSGKLAVDGDMSQAMKLGTILG</sequence>
<keyword evidence="3" id="KW-1185">Reference proteome</keyword>
<dbReference type="InterPro" id="IPR003033">
    <property type="entry name" value="SCP2_sterol-bd_dom"/>
</dbReference>
<dbReference type="OrthoDB" id="9809312at2"/>
<evidence type="ECO:0000259" key="1">
    <source>
        <dbReference type="Pfam" id="PF02036"/>
    </source>
</evidence>
<protein>
    <submittedName>
        <fullName evidence="2">Sterol carrier family protein</fullName>
    </submittedName>
</protein>
<proteinExistence type="predicted"/>
<evidence type="ECO:0000313" key="3">
    <source>
        <dbReference type="Proteomes" id="UP000231516"/>
    </source>
</evidence>